<keyword evidence="3" id="KW-1185">Reference proteome</keyword>
<dbReference type="AlphaFoldDB" id="A0A0D2HB61"/>
<protein>
    <submittedName>
        <fullName evidence="2">Uncharacterized protein</fullName>
    </submittedName>
</protein>
<gene>
    <name evidence="2" type="ORF">Z520_04716</name>
</gene>
<proteinExistence type="predicted"/>
<evidence type="ECO:0000313" key="2">
    <source>
        <dbReference type="EMBL" id="KIX99140.1"/>
    </source>
</evidence>
<dbReference type="EMBL" id="KN848069">
    <property type="protein sequence ID" value="KIX99140.1"/>
    <property type="molecule type" value="Genomic_DNA"/>
</dbReference>
<dbReference type="STRING" id="1442371.A0A0D2HB61"/>
<feature type="compositionally biased region" description="Basic and acidic residues" evidence="1">
    <location>
        <begin position="1"/>
        <end position="12"/>
    </location>
</feature>
<accession>A0A0D2HB61</accession>
<name>A0A0D2HB61_9EURO</name>
<feature type="compositionally biased region" description="Polar residues" evidence="1">
    <location>
        <begin position="16"/>
        <end position="33"/>
    </location>
</feature>
<dbReference type="GeneID" id="27710462"/>
<dbReference type="Proteomes" id="UP000053411">
    <property type="component" value="Unassembled WGS sequence"/>
</dbReference>
<organism evidence="2 3">
    <name type="scientific">Fonsecaea multimorphosa CBS 102226</name>
    <dbReference type="NCBI Taxonomy" id="1442371"/>
    <lineage>
        <taxon>Eukaryota</taxon>
        <taxon>Fungi</taxon>
        <taxon>Dikarya</taxon>
        <taxon>Ascomycota</taxon>
        <taxon>Pezizomycotina</taxon>
        <taxon>Eurotiomycetes</taxon>
        <taxon>Chaetothyriomycetidae</taxon>
        <taxon>Chaetothyriales</taxon>
        <taxon>Herpotrichiellaceae</taxon>
        <taxon>Fonsecaea</taxon>
    </lineage>
</organism>
<evidence type="ECO:0000256" key="1">
    <source>
        <dbReference type="SAM" id="MobiDB-lite"/>
    </source>
</evidence>
<evidence type="ECO:0000313" key="3">
    <source>
        <dbReference type="Proteomes" id="UP000053411"/>
    </source>
</evidence>
<reference evidence="2 3" key="1">
    <citation type="submission" date="2015-01" db="EMBL/GenBank/DDBJ databases">
        <title>The Genome Sequence of Fonsecaea multimorphosa CBS 102226.</title>
        <authorList>
            <consortium name="The Broad Institute Genomics Platform"/>
            <person name="Cuomo C."/>
            <person name="de Hoog S."/>
            <person name="Gorbushina A."/>
            <person name="Stielow B."/>
            <person name="Teixiera M."/>
            <person name="Abouelleil A."/>
            <person name="Chapman S.B."/>
            <person name="Priest M."/>
            <person name="Young S.K."/>
            <person name="Wortman J."/>
            <person name="Nusbaum C."/>
            <person name="Birren B."/>
        </authorList>
    </citation>
    <scope>NUCLEOTIDE SEQUENCE [LARGE SCALE GENOMIC DNA]</scope>
    <source>
        <strain evidence="2 3">CBS 102226</strain>
    </source>
</reference>
<feature type="region of interest" description="Disordered" evidence="1">
    <location>
        <begin position="1"/>
        <end position="43"/>
    </location>
</feature>
<sequence length="382" mass="42839">MDKDEKVGEMTKDWGGSSSTNISAYGNPGTTEVKSQRAPKRKMGDTEIATLTKDDRVELAGKEIDAACAQFEAKMSGRGYRPIVDQSGFVYLLTLVRKDILKNRLEKHHIKVRYAPHFSSQHDNQYSMNYRPNEAKRPSSEKGVVPGRCLSCSPANGTKDRVFRVSGDPGANSTLPPCPVPMYFFPKPYPFSRNPVIESSLPRHLRPSNPKLRARIPDPWAFSLQLFETDPASTCGRSIGHSRRGLKSYACYSIDTRSGMIHIQSLAPAGSSFDLAWDMFCNFFSRRVGVDWKDIHGEWKKGIPCERLLSEKPHGEDGADDGGCFGISRTRQLQGRNGEVYTVFDSVEARSRKPSVTVLMNRHEHVAEDRLDVRAKTPERGW</sequence>
<dbReference type="VEuPathDB" id="FungiDB:Z520_04716"/>
<dbReference type="OrthoDB" id="342264at2759"/>
<dbReference type="RefSeq" id="XP_016633263.1">
    <property type="nucleotide sequence ID" value="XM_016775220.1"/>
</dbReference>